<organism evidence="1 2">
    <name type="scientific">Beta vulgaris subsp. vulgaris</name>
    <name type="common">Beet</name>
    <dbReference type="NCBI Taxonomy" id="3555"/>
    <lineage>
        <taxon>Eukaryota</taxon>
        <taxon>Viridiplantae</taxon>
        <taxon>Streptophyta</taxon>
        <taxon>Embryophyta</taxon>
        <taxon>Tracheophyta</taxon>
        <taxon>Spermatophyta</taxon>
        <taxon>Magnoliopsida</taxon>
        <taxon>eudicotyledons</taxon>
        <taxon>Gunneridae</taxon>
        <taxon>Pentapetalae</taxon>
        <taxon>Caryophyllales</taxon>
        <taxon>Chenopodiaceae</taxon>
        <taxon>Betoideae</taxon>
        <taxon>Beta</taxon>
    </lineage>
</organism>
<evidence type="ECO:0000313" key="1">
    <source>
        <dbReference type="EMBL" id="KMS97519.1"/>
    </source>
</evidence>
<keyword evidence="2" id="KW-1185">Reference proteome</keyword>
<proteinExistence type="predicted"/>
<evidence type="ECO:0000313" key="2">
    <source>
        <dbReference type="Proteomes" id="UP000035740"/>
    </source>
</evidence>
<protein>
    <submittedName>
        <fullName evidence="1">Uncharacterized protein</fullName>
    </submittedName>
</protein>
<dbReference type="EMBL" id="KQ090308">
    <property type="protein sequence ID" value="KMS97519.1"/>
    <property type="molecule type" value="Genomic_DNA"/>
</dbReference>
<sequence>MSMWFLPKVYVHDECTNPVRSLTKESQLIGTFDPLHVLNKVVQLGGKRPLDNGCSIAKNRKSMKVFSTVPLESTYIPKGKVDNLHCSGSNGGSISQGNECVNQKIVLGNIEAGYEESRSSTFPRTESTMLGFTNKRKKCYTLHLSSSTYSKVI</sequence>
<dbReference type="Gramene" id="KMS97519">
    <property type="protein sequence ID" value="KMS97519"/>
    <property type="gene ID" value="BVRB_5g126320"/>
</dbReference>
<gene>
    <name evidence="1" type="ORF">BVRB_5g126320</name>
</gene>
<dbReference type="Proteomes" id="UP000035740">
    <property type="component" value="Unassembled WGS sequence"/>
</dbReference>
<reference evidence="1 2" key="1">
    <citation type="journal article" date="2014" name="Nature">
        <title>The genome of the recently domesticated crop plant sugar beet (Beta vulgaris).</title>
        <authorList>
            <person name="Dohm J.C."/>
            <person name="Minoche A.E."/>
            <person name="Holtgrawe D."/>
            <person name="Capella-Gutierrez S."/>
            <person name="Zakrzewski F."/>
            <person name="Tafer H."/>
            <person name="Rupp O."/>
            <person name="Sorensen T.R."/>
            <person name="Stracke R."/>
            <person name="Reinhardt R."/>
            <person name="Goesmann A."/>
            <person name="Kraft T."/>
            <person name="Schulz B."/>
            <person name="Stadler P.F."/>
            <person name="Schmidt T."/>
            <person name="Gabaldon T."/>
            <person name="Lehrach H."/>
            <person name="Weisshaar B."/>
            <person name="Himmelbauer H."/>
        </authorList>
    </citation>
    <scope>NUCLEOTIDE SEQUENCE [LARGE SCALE GENOMIC DNA]</scope>
    <source>
        <tissue evidence="1">Taproot</tissue>
    </source>
</reference>
<name>A0A0J8B8E5_BETVV</name>
<accession>A0A0J8B8E5</accession>
<dbReference type="AlphaFoldDB" id="A0A0J8B8E5"/>